<dbReference type="Proteomes" id="UP001165960">
    <property type="component" value="Unassembled WGS sequence"/>
</dbReference>
<keyword evidence="2" id="KW-1185">Reference proteome</keyword>
<protein>
    <submittedName>
        <fullName evidence="1">Uncharacterized protein</fullName>
    </submittedName>
</protein>
<name>A0ACC2UMP5_9FUNG</name>
<dbReference type="EMBL" id="QTSX02000161">
    <property type="protein sequence ID" value="KAJ9088049.1"/>
    <property type="molecule type" value="Genomic_DNA"/>
</dbReference>
<comment type="caution">
    <text evidence="1">The sequence shown here is derived from an EMBL/GenBank/DDBJ whole genome shotgun (WGS) entry which is preliminary data.</text>
</comment>
<accession>A0ACC2UMP5</accession>
<gene>
    <name evidence="1" type="ORF">DSO57_1026975</name>
</gene>
<evidence type="ECO:0000313" key="2">
    <source>
        <dbReference type="Proteomes" id="UP001165960"/>
    </source>
</evidence>
<sequence length="204" mass="22043">MRALSPWGQRPAGIWVQGENPALGPGFRGLLLPLGAFALEGPAHTTGWGNSSPVSPHAEKSLAHSWSTYPSGHWEQVFYYRCFSFTAPEADVSLVFPNTSFHLLVYLVGYYLLGRLYSLIGTVQKLSHGDGAHRSHSSQTEFGGPGSQDWKSLSSQVGPGPLLAPISVSPFTLLFLLSAFGEALEYFVYLASKKAKAAAHSCLF</sequence>
<evidence type="ECO:0000313" key="1">
    <source>
        <dbReference type="EMBL" id="KAJ9088049.1"/>
    </source>
</evidence>
<reference evidence="1" key="1">
    <citation type="submission" date="2022-04" db="EMBL/GenBank/DDBJ databases">
        <title>Genome of the entomopathogenic fungus Entomophthora muscae.</title>
        <authorList>
            <person name="Elya C."/>
            <person name="Lovett B.R."/>
            <person name="Lee E."/>
            <person name="Macias A.M."/>
            <person name="Hajek A.E."/>
            <person name="De Bivort B.L."/>
            <person name="Kasson M.T."/>
            <person name="De Fine Licht H.H."/>
            <person name="Stajich J.E."/>
        </authorList>
    </citation>
    <scope>NUCLEOTIDE SEQUENCE</scope>
    <source>
        <strain evidence="1">Berkeley</strain>
    </source>
</reference>
<proteinExistence type="predicted"/>
<organism evidence="1 2">
    <name type="scientific">Entomophthora muscae</name>
    <dbReference type="NCBI Taxonomy" id="34485"/>
    <lineage>
        <taxon>Eukaryota</taxon>
        <taxon>Fungi</taxon>
        <taxon>Fungi incertae sedis</taxon>
        <taxon>Zoopagomycota</taxon>
        <taxon>Entomophthoromycotina</taxon>
        <taxon>Entomophthoromycetes</taxon>
        <taxon>Entomophthorales</taxon>
        <taxon>Entomophthoraceae</taxon>
        <taxon>Entomophthora</taxon>
    </lineage>
</organism>